<evidence type="ECO:0000256" key="1">
    <source>
        <dbReference type="ARBA" id="ARBA00006247"/>
    </source>
</evidence>
<dbReference type="InterPro" id="IPR001261">
    <property type="entry name" value="ArgE/DapE_CS"/>
</dbReference>
<feature type="domain" description="Peptidase M20 dimerisation" evidence="5">
    <location>
        <begin position="214"/>
        <end position="372"/>
    </location>
</feature>
<evidence type="ECO:0000313" key="6">
    <source>
        <dbReference type="EMBL" id="KAA8577111.1"/>
    </source>
</evidence>
<dbReference type="InterPro" id="IPR011650">
    <property type="entry name" value="Peptidase_M20_dimer"/>
</dbReference>
<sequence length="487" mass="53995">MAEDLELVFNKIDELANAAAPDYNIINDRLAPAIKITSISSDNTEEGRKHVYAMTDFLASELEGLNASVTRHQLGKQPDTDILLPDVIIANYPKTYDKEKKTILIYGHYDVQPPGEGWATDPWTLQEKDGKLYGRGSTDDKGPVLAWLNALQAYQEAKVDVPVNLIFCFEGMEESGSIGFAAFAKDNQALFQHVDAACISDNYWLTTRKPCLTYGLRGINYFKLTIEHPGVQLHSGMFGGCVYEPMTDLVILLSKLVDSQGNILIPGINGLVEDVSEAEVEEYATIEFTTQDFQSTIGSTANIYDDPKETLMHRFRYPSLTIHGITGADPSPDQTTAIYPKVTAKFSIRTVPDMQGDAVTNLTIHYLEQEFRKLGSKNTCQVELFGESAPYWLGKKDDDNFTAGRAATQKVYQTEPDLTREGGSIGVTLDLQNALGDKSIMLLPVGMSDDGAHGPNEKLNRDNYVKGSKLLGAYWWYFANPEPKYGH</sequence>
<evidence type="ECO:0000259" key="5">
    <source>
        <dbReference type="Pfam" id="PF07687"/>
    </source>
</evidence>
<dbReference type="OrthoDB" id="7832001at2759"/>
<keyword evidence="4" id="KW-0378">Hydrolase</keyword>
<comment type="caution">
    <text evidence="6">The sequence shown here is derived from an EMBL/GenBank/DDBJ whole genome shotgun (WGS) entry which is preliminary data.</text>
</comment>
<dbReference type="InterPro" id="IPR002933">
    <property type="entry name" value="Peptidase_M20"/>
</dbReference>
<dbReference type="InterPro" id="IPR051458">
    <property type="entry name" value="Cyt/Met_Dipeptidase"/>
</dbReference>
<reference evidence="6 7" key="1">
    <citation type="submission" date="2019-06" db="EMBL/GenBank/DDBJ databases">
        <title>Genome Sequence of the Brown Rot Fungal Pathogen Monilinia fructicola.</title>
        <authorList>
            <person name="De Miccolis Angelini R.M."/>
            <person name="Landi L."/>
            <person name="Abate D."/>
            <person name="Pollastro S."/>
            <person name="Romanazzi G."/>
            <person name="Faretra F."/>
        </authorList>
    </citation>
    <scope>NUCLEOTIDE SEQUENCE [LARGE SCALE GENOMIC DNA]</scope>
    <source>
        <strain evidence="6 7">Mfrc123</strain>
    </source>
</reference>
<dbReference type="SUPFAM" id="SSF53187">
    <property type="entry name" value="Zn-dependent exopeptidases"/>
    <property type="match status" value="1"/>
</dbReference>
<dbReference type="GO" id="GO:0046872">
    <property type="term" value="F:metal ion binding"/>
    <property type="evidence" value="ECO:0007669"/>
    <property type="project" value="UniProtKB-KW"/>
</dbReference>
<keyword evidence="7" id="KW-1185">Reference proteome</keyword>
<dbReference type="PANTHER" id="PTHR43270">
    <property type="entry name" value="BETA-ALA-HIS DIPEPTIDASE"/>
    <property type="match status" value="1"/>
</dbReference>
<name>A0A5M9K653_MONFR</name>
<keyword evidence="3" id="KW-0479">Metal-binding</keyword>
<dbReference type="AlphaFoldDB" id="A0A5M9K653"/>
<dbReference type="Proteomes" id="UP000322873">
    <property type="component" value="Unassembled WGS sequence"/>
</dbReference>
<dbReference type="PANTHER" id="PTHR43270:SF4">
    <property type="entry name" value="CARNOSINE DIPEPTIDASE 2, ISOFORM A"/>
    <property type="match status" value="1"/>
</dbReference>
<dbReference type="GO" id="GO:0006508">
    <property type="term" value="P:proteolysis"/>
    <property type="evidence" value="ECO:0007669"/>
    <property type="project" value="UniProtKB-KW"/>
</dbReference>
<evidence type="ECO:0000256" key="2">
    <source>
        <dbReference type="ARBA" id="ARBA00022670"/>
    </source>
</evidence>
<dbReference type="Gene3D" id="3.30.70.360">
    <property type="match status" value="1"/>
</dbReference>
<dbReference type="Pfam" id="PF01546">
    <property type="entry name" value="Peptidase_M20"/>
    <property type="match status" value="1"/>
</dbReference>
<dbReference type="GO" id="GO:0008233">
    <property type="term" value="F:peptidase activity"/>
    <property type="evidence" value="ECO:0007669"/>
    <property type="project" value="UniProtKB-KW"/>
</dbReference>
<evidence type="ECO:0000256" key="4">
    <source>
        <dbReference type="ARBA" id="ARBA00022801"/>
    </source>
</evidence>
<dbReference type="Gene3D" id="3.40.630.10">
    <property type="entry name" value="Zn peptidases"/>
    <property type="match status" value="1"/>
</dbReference>
<dbReference type="VEuPathDB" id="FungiDB:MFRU_023g00090"/>
<comment type="similarity">
    <text evidence="1">Belongs to the peptidase M20A family.</text>
</comment>
<gene>
    <name evidence="6" type="ORF">EYC84_007114</name>
</gene>
<organism evidence="6 7">
    <name type="scientific">Monilinia fructicola</name>
    <name type="common">Brown rot fungus</name>
    <name type="synonym">Ciboria fructicola</name>
    <dbReference type="NCBI Taxonomy" id="38448"/>
    <lineage>
        <taxon>Eukaryota</taxon>
        <taxon>Fungi</taxon>
        <taxon>Dikarya</taxon>
        <taxon>Ascomycota</taxon>
        <taxon>Pezizomycotina</taxon>
        <taxon>Leotiomycetes</taxon>
        <taxon>Helotiales</taxon>
        <taxon>Sclerotiniaceae</taxon>
        <taxon>Monilinia</taxon>
    </lineage>
</organism>
<dbReference type="PROSITE" id="PS00759">
    <property type="entry name" value="ARGE_DAPE_CPG2_2"/>
    <property type="match status" value="1"/>
</dbReference>
<dbReference type="EMBL" id="VICG01000001">
    <property type="protein sequence ID" value="KAA8577111.1"/>
    <property type="molecule type" value="Genomic_DNA"/>
</dbReference>
<protein>
    <recommendedName>
        <fullName evidence="5">Peptidase M20 dimerisation domain-containing protein</fullName>
    </recommendedName>
</protein>
<evidence type="ECO:0000256" key="3">
    <source>
        <dbReference type="ARBA" id="ARBA00022723"/>
    </source>
</evidence>
<dbReference type="Pfam" id="PF07687">
    <property type="entry name" value="M20_dimer"/>
    <property type="match status" value="1"/>
</dbReference>
<evidence type="ECO:0000313" key="7">
    <source>
        <dbReference type="Proteomes" id="UP000322873"/>
    </source>
</evidence>
<proteinExistence type="inferred from homology"/>
<keyword evidence="2" id="KW-0645">Protease</keyword>
<accession>A0A5M9K653</accession>